<keyword evidence="17" id="KW-1185">Reference proteome</keyword>
<sequence>MFAKHFSLSNLPYGIATSETHYRPSIVTRVQDNVYFLWDIVEKGLLNDDISASTAQTIQEPTLNAFAALPRKERQTFRSVLQRALKEQISSIPTECIEHIDNVKMHLPIKVGEFTDFSCSKEHQYNSSEVGLGTRRLPPSFANYPPAYAGRASSIVVSGTPIKRPKGQYRNDKGEAIYEPTQALDYELELACIIGKPSKLGEPVPASQALDHIFGIVLLNDWSARDMQAMEMLPLGPFSSKSFGTSISPWIVTIEALEPFRIPLPTRDMPVAQYLSVEDHLKSSYDIQLKAELLNEASLTKTICESKFESVYWSFEHFVAQQTVSGAALNNGDILGTGTISGSTRESLGCLFELTRGGKEGYKVEGEDGERTYFRDGDSIRISAFAGEEGAGVGFGDCTGLIIS</sequence>
<evidence type="ECO:0000256" key="3">
    <source>
        <dbReference type="ARBA" id="ARBA00012094"/>
    </source>
</evidence>
<organism evidence="16 17">
    <name type="scientific">Melanomma pulvis-pyrius CBS 109.77</name>
    <dbReference type="NCBI Taxonomy" id="1314802"/>
    <lineage>
        <taxon>Eukaryota</taxon>
        <taxon>Fungi</taxon>
        <taxon>Dikarya</taxon>
        <taxon>Ascomycota</taxon>
        <taxon>Pezizomycotina</taxon>
        <taxon>Dothideomycetes</taxon>
        <taxon>Pleosporomycetidae</taxon>
        <taxon>Pleosporales</taxon>
        <taxon>Melanommataceae</taxon>
        <taxon>Melanomma</taxon>
    </lineage>
</organism>
<keyword evidence="8 13" id="KW-0828">Tyrosine catabolism</keyword>
<dbReference type="AlphaFoldDB" id="A0A6A6XMA7"/>
<evidence type="ECO:0000259" key="14">
    <source>
        <dbReference type="Pfam" id="PF01557"/>
    </source>
</evidence>
<evidence type="ECO:0000256" key="6">
    <source>
        <dbReference type="ARBA" id="ARBA00022837"/>
    </source>
</evidence>
<keyword evidence="7 12" id="KW-0460">Magnesium</keyword>
<feature type="domain" description="Fumarylacetoacetase-like C-terminal" evidence="14">
    <location>
        <begin position="115"/>
        <end position="389"/>
    </location>
</feature>
<dbReference type="OrthoDB" id="9971669at2759"/>
<dbReference type="InterPro" id="IPR036462">
    <property type="entry name" value="Fumarylacetoacetase_N_sf"/>
</dbReference>
<dbReference type="GO" id="GO:0006572">
    <property type="term" value="P:L-tyrosine catabolic process"/>
    <property type="evidence" value="ECO:0007669"/>
    <property type="project" value="UniProtKB-UniRule"/>
</dbReference>
<feature type="binding site" evidence="12">
    <location>
        <position position="116"/>
    </location>
    <ligand>
        <name>Ca(2+)</name>
        <dbReference type="ChEBI" id="CHEBI:29108"/>
    </ligand>
</feature>
<accession>A0A6A6XMA7</accession>
<dbReference type="SUPFAM" id="SSF63433">
    <property type="entry name" value="Fumarylacetoacetate hydrolase, FAH, N-terminal domain"/>
    <property type="match status" value="1"/>
</dbReference>
<evidence type="ECO:0000256" key="9">
    <source>
        <dbReference type="ARBA" id="ARBA00023232"/>
    </source>
</evidence>
<keyword evidence="6 12" id="KW-0106">Calcium</keyword>
<dbReference type="Gene3D" id="2.30.30.230">
    <property type="entry name" value="Fumarylacetoacetase, N-terminal domain"/>
    <property type="match status" value="1"/>
</dbReference>
<dbReference type="InterPro" id="IPR036663">
    <property type="entry name" value="Fumarylacetoacetase_C_sf"/>
</dbReference>
<dbReference type="InterPro" id="IPR015377">
    <property type="entry name" value="Fumarylacetoacetase_N"/>
</dbReference>
<dbReference type="InterPro" id="IPR011234">
    <property type="entry name" value="Fumarylacetoacetase-like_C"/>
</dbReference>
<protein>
    <recommendedName>
        <fullName evidence="3 13">Fumarylacetoacetase</fullName>
        <ecNumber evidence="3 13">3.7.1.2</ecNumber>
    </recommendedName>
    <alternativeName>
        <fullName evidence="13">Fumarylacetoacetate hydrolase</fullName>
    </alternativeName>
</protein>
<reference evidence="16" key="1">
    <citation type="journal article" date="2020" name="Stud. Mycol.">
        <title>101 Dothideomycetes genomes: a test case for predicting lifestyles and emergence of pathogens.</title>
        <authorList>
            <person name="Haridas S."/>
            <person name="Albert R."/>
            <person name="Binder M."/>
            <person name="Bloem J."/>
            <person name="Labutti K."/>
            <person name="Salamov A."/>
            <person name="Andreopoulos B."/>
            <person name="Baker S."/>
            <person name="Barry K."/>
            <person name="Bills G."/>
            <person name="Bluhm B."/>
            <person name="Cannon C."/>
            <person name="Castanera R."/>
            <person name="Culley D."/>
            <person name="Daum C."/>
            <person name="Ezra D."/>
            <person name="Gonzalez J."/>
            <person name="Henrissat B."/>
            <person name="Kuo A."/>
            <person name="Liang C."/>
            <person name="Lipzen A."/>
            <person name="Lutzoni F."/>
            <person name="Magnuson J."/>
            <person name="Mondo S."/>
            <person name="Nolan M."/>
            <person name="Ohm R."/>
            <person name="Pangilinan J."/>
            <person name="Park H.-J."/>
            <person name="Ramirez L."/>
            <person name="Alfaro M."/>
            <person name="Sun H."/>
            <person name="Tritt A."/>
            <person name="Yoshinaga Y."/>
            <person name="Zwiers L.-H."/>
            <person name="Turgeon B."/>
            <person name="Goodwin S."/>
            <person name="Spatafora J."/>
            <person name="Crous P."/>
            <person name="Grigoriev I."/>
        </authorList>
    </citation>
    <scope>NUCLEOTIDE SEQUENCE</scope>
    <source>
        <strain evidence="16">CBS 109.77</strain>
    </source>
</reference>
<evidence type="ECO:0000256" key="5">
    <source>
        <dbReference type="ARBA" id="ARBA00022801"/>
    </source>
</evidence>
<evidence type="ECO:0000256" key="13">
    <source>
        <dbReference type="RuleBase" id="RU366008"/>
    </source>
</evidence>
<dbReference type="PANTHER" id="PTHR43069:SF5">
    <property type="entry name" value="FUMARYLACETOACETASE"/>
    <property type="match status" value="1"/>
</dbReference>
<dbReference type="GO" id="GO:0006559">
    <property type="term" value="P:L-phenylalanine catabolic process"/>
    <property type="evidence" value="ECO:0007669"/>
    <property type="project" value="UniProtKB-UniRule"/>
</dbReference>
<feature type="binding site" evidence="12">
    <location>
        <position position="221"/>
    </location>
    <ligand>
        <name>Mg(2+)</name>
        <dbReference type="ChEBI" id="CHEBI:18420"/>
    </ligand>
</feature>
<comment type="pathway">
    <text evidence="1 13">Amino-acid degradation; L-phenylalanine degradation; acetoacetate and fumarate from L-phenylalanine: step 6/6.</text>
</comment>
<dbReference type="EMBL" id="MU001824">
    <property type="protein sequence ID" value="KAF2796697.1"/>
    <property type="molecule type" value="Genomic_DNA"/>
</dbReference>
<name>A0A6A6XMA7_9PLEO</name>
<dbReference type="UniPathway" id="UPA00139">
    <property type="reaction ID" value="UER00341"/>
</dbReference>
<comment type="cofactor">
    <cofactor evidence="13">
        <name>Mg(2+)</name>
        <dbReference type="ChEBI" id="CHEBI:18420"/>
    </cofactor>
    <cofactor evidence="13">
        <name>Ca(2+)</name>
        <dbReference type="ChEBI" id="CHEBI:29108"/>
    </cofactor>
</comment>
<dbReference type="EC" id="3.7.1.2" evidence="3 13"/>
<feature type="binding site" evidence="12">
    <location>
        <position position="221"/>
    </location>
    <ligand>
        <name>Ca(2+)</name>
        <dbReference type="ChEBI" id="CHEBI:29108"/>
    </ligand>
</feature>
<dbReference type="NCBIfam" id="TIGR01266">
    <property type="entry name" value="fum_ac_acetase"/>
    <property type="match status" value="1"/>
</dbReference>
<evidence type="ECO:0000256" key="12">
    <source>
        <dbReference type="PIRSR" id="PIRSR605959-3"/>
    </source>
</evidence>
<dbReference type="Pfam" id="PF01557">
    <property type="entry name" value="FAA_hydrolase"/>
    <property type="match status" value="1"/>
</dbReference>
<feature type="binding site" evidence="12">
    <location>
        <position position="189"/>
    </location>
    <ligand>
        <name>Ca(2+)</name>
        <dbReference type="ChEBI" id="CHEBI:29108"/>
    </ligand>
</feature>
<evidence type="ECO:0000256" key="8">
    <source>
        <dbReference type="ARBA" id="ARBA00022878"/>
    </source>
</evidence>
<dbReference type="InterPro" id="IPR005959">
    <property type="entry name" value="Fumarylacetoacetase"/>
</dbReference>
<dbReference type="GO" id="GO:0004334">
    <property type="term" value="F:fumarylacetoacetase activity"/>
    <property type="evidence" value="ECO:0007669"/>
    <property type="project" value="UniProtKB-UniRule"/>
</dbReference>
<feature type="binding site" evidence="11">
    <location>
        <position position="228"/>
    </location>
    <ligand>
        <name>substrate</name>
    </ligand>
</feature>
<comment type="similarity">
    <text evidence="2 13">Belongs to the FAH family.</text>
</comment>
<keyword evidence="4 12" id="KW-0479">Metal-binding</keyword>
<dbReference type="Pfam" id="PF09298">
    <property type="entry name" value="FAA_hydrolase_N"/>
    <property type="match status" value="1"/>
</dbReference>
<dbReference type="Proteomes" id="UP000799757">
    <property type="component" value="Unassembled WGS sequence"/>
</dbReference>
<evidence type="ECO:0000313" key="16">
    <source>
        <dbReference type="EMBL" id="KAF2796697.1"/>
    </source>
</evidence>
<evidence type="ECO:0000256" key="10">
    <source>
        <dbReference type="PIRSR" id="PIRSR605959-1"/>
    </source>
</evidence>
<feature type="binding site" evidence="11">
    <location>
        <position position="339"/>
    </location>
    <ligand>
        <name>substrate</name>
    </ligand>
</feature>
<evidence type="ECO:0000259" key="15">
    <source>
        <dbReference type="Pfam" id="PF09298"/>
    </source>
</evidence>
<feature type="domain" description="Fumarylacetoacetase N-terminal" evidence="15">
    <location>
        <begin position="10"/>
        <end position="108"/>
    </location>
</feature>
<evidence type="ECO:0000256" key="7">
    <source>
        <dbReference type="ARBA" id="ARBA00022842"/>
    </source>
</evidence>
<evidence type="ECO:0000256" key="4">
    <source>
        <dbReference type="ARBA" id="ARBA00022723"/>
    </source>
</evidence>
<evidence type="ECO:0000256" key="11">
    <source>
        <dbReference type="PIRSR" id="PIRSR605959-2"/>
    </source>
</evidence>
<feature type="binding site" evidence="12">
    <location>
        <position position="241"/>
    </location>
    <ligand>
        <name>Mg(2+)</name>
        <dbReference type="ChEBI" id="CHEBI:18420"/>
    </ligand>
</feature>
<feature type="binding site" evidence="12">
    <location>
        <position position="245"/>
    </location>
    <ligand>
        <name>Mg(2+)</name>
        <dbReference type="ChEBI" id="CHEBI:18420"/>
    </ligand>
</feature>
<proteinExistence type="inferred from homology"/>
<comment type="catalytic activity">
    <reaction evidence="13">
        <text>4-fumarylacetoacetate + H2O = acetoacetate + fumarate + H(+)</text>
        <dbReference type="Rhea" id="RHEA:10244"/>
        <dbReference type="ChEBI" id="CHEBI:13705"/>
        <dbReference type="ChEBI" id="CHEBI:15377"/>
        <dbReference type="ChEBI" id="CHEBI:15378"/>
        <dbReference type="ChEBI" id="CHEBI:18034"/>
        <dbReference type="ChEBI" id="CHEBI:29806"/>
        <dbReference type="EC" id="3.7.1.2"/>
    </reaction>
</comment>
<dbReference type="GO" id="GO:1902000">
    <property type="term" value="P:homogentisate catabolic process"/>
    <property type="evidence" value="ECO:0007669"/>
    <property type="project" value="TreeGrafter"/>
</dbReference>
<dbReference type="PANTHER" id="PTHR43069">
    <property type="entry name" value="FUMARYLACETOACETASE"/>
    <property type="match status" value="1"/>
</dbReference>
<dbReference type="GO" id="GO:0046872">
    <property type="term" value="F:metal ion binding"/>
    <property type="evidence" value="ECO:0007669"/>
    <property type="project" value="UniProtKB-UniRule"/>
</dbReference>
<evidence type="ECO:0000256" key="2">
    <source>
        <dbReference type="ARBA" id="ARBA00010211"/>
    </source>
</evidence>
<feature type="active site" description="Proton acceptor" evidence="10">
    <location>
        <position position="123"/>
    </location>
</feature>
<gene>
    <name evidence="16" type="ORF">K505DRAFT_323087</name>
</gene>
<evidence type="ECO:0000313" key="17">
    <source>
        <dbReference type="Proteomes" id="UP000799757"/>
    </source>
</evidence>
<evidence type="ECO:0000256" key="1">
    <source>
        <dbReference type="ARBA" id="ARBA00004782"/>
    </source>
</evidence>
<keyword evidence="9 13" id="KW-0585">Phenylalanine catabolism</keyword>
<keyword evidence="5 13" id="KW-0378">Hydrolase</keyword>
<dbReference type="Gene3D" id="3.90.850.10">
    <property type="entry name" value="Fumarylacetoacetase-like, C-terminal domain"/>
    <property type="match status" value="1"/>
</dbReference>
<feature type="binding site" evidence="12">
    <location>
        <position position="187"/>
    </location>
    <ligand>
        <name>Ca(2+)</name>
        <dbReference type="ChEBI" id="CHEBI:29108"/>
    </ligand>
</feature>
<dbReference type="SUPFAM" id="SSF56529">
    <property type="entry name" value="FAH"/>
    <property type="match status" value="1"/>
</dbReference>